<comment type="caution">
    <text evidence="1">The sequence shown here is derived from an EMBL/GenBank/DDBJ whole genome shotgun (WGS) entry which is preliminary data.</text>
</comment>
<organism evidence="1 2">
    <name type="scientific">Protopolystoma xenopodis</name>
    <dbReference type="NCBI Taxonomy" id="117903"/>
    <lineage>
        <taxon>Eukaryota</taxon>
        <taxon>Metazoa</taxon>
        <taxon>Spiralia</taxon>
        <taxon>Lophotrochozoa</taxon>
        <taxon>Platyhelminthes</taxon>
        <taxon>Monogenea</taxon>
        <taxon>Polyopisthocotylea</taxon>
        <taxon>Polystomatidea</taxon>
        <taxon>Polystomatidae</taxon>
        <taxon>Protopolystoma</taxon>
    </lineage>
</organism>
<proteinExistence type="predicted"/>
<dbReference type="Proteomes" id="UP000784294">
    <property type="component" value="Unassembled WGS sequence"/>
</dbReference>
<gene>
    <name evidence="1" type="ORF">PXEA_LOCUS3072</name>
</gene>
<feature type="non-terminal residue" evidence="1">
    <location>
        <position position="1"/>
    </location>
</feature>
<accession>A0A448WEI1</accession>
<reference evidence="1" key="1">
    <citation type="submission" date="2018-11" db="EMBL/GenBank/DDBJ databases">
        <authorList>
            <consortium name="Pathogen Informatics"/>
        </authorList>
    </citation>
    <scope>NUCLEOTIDE SEQUENCE</scope>
</reference>
<keyword evidence="2" id="KW-1185">Reference proteome</keyword>
<sequence>DFLCSTIYPHISANCQLRSLLLSTLVYQLNQLPIFDPDSSTIGTEMCRNLPPDLAMDMIYWCMSPETFLTNLGEFDQAAAIDFANLGNICEDADGTDNQFVKTVAKAGEDDDYDYDSCQEDEDEIYSEVMRNEENGIDFQVGYSDEKYSEEEDYFGHPSNSAS</sequence>
<dbReference type="EMBL" id="CAAALY010006829">
    <property type="protein sequence ID" value="VEL09632.1"/>
    <property type="molecule type" value="Genomic_DNA"/>
</dbReference>
<protein>
    <submittedName>
        <fullName evidence="1">Uncharacterized protein</fullName>
    </submittedName>
</protein>
<name>A0A448WEI1_9PLAT</name>
<evidence type="ECO:0000313" key="1">
    <source>
        <dbReference type="EMBL" id="VEL09632.1"/>
    </source>
</evidence>
<evidence type="ECO:0000313" key="2">
    <source>
        <dbReference type="Proteomes" id="UP000784294"/>
    </source>
</evidence>
<dbReference type="AlphaFoldDB" id="A0A448WEI1"/>